<reference evidence="6 7" key="1">
    <citation type="submission" date="2014-12" db="EMBL/GenBank/DDBJ databases">
        <title>Mercury Reductase activity and rhizosphere competence traits in the genome of root associated Photobacterium halotolerans MELD1.</title>
        <authorList>
            <person name="Mathew D.C."/>
            <person name="Huang C.-C."/>
        </authorList>
    </citation>
    <scope>NUCLEOTIDE SEQUENCE [LARGE SCALE GENOMIC DNA]</scope>
    <source>
        <strain evidence="6 7">MELD1</strain>
    </source>
</reference>
<evidence type="ECO:0000256" key="4">
    <source>
        <dbReference type="SAM" id="MobiDB-lite"/>
    </source>
</evidence>
<feature type="compositionally biased region" description="Polar residues" evidence="4">
    <location>
        <begin position="276"/>
        <end position="292"/>
    </location>
</feature>
<dbReference type="SUPFAM" id="SSF46689">
    <property type="entry name" value="Homeodomain-like"/>
    <property type="match status" value="2"/>
</dbReference>
<keyword evidence="2" id="KW-0238">DNA-binding</keyword>
<evidence type="ECO:0000313" key="7">
    <source>
        <dbReference type="Proteomes" id="UP000033633"/>
    </source>
</evidence>
<name>A0A0F5V7J0_9GAMM</name>
<feature type="region of interest" description="Disordered" evidence="4">
    <location>
        <begin position="270"/>
        <end position="292"/>
    </location>
</feature>
<dbReference type="PANTHER" id="PTHR43280">
    <property type="entry name" value="ARAC-FAMILY TRANSCRIPTIONAL REGULATOR"/>
    <property type="match status" value="1"/>
</dbReference>
<dbReference type="InterPro" id="IPR037923">
    <property type="entry name" value="HTH-like"/>
</dbReference>
<dbReference type="InterPro" id="IPR009057">
    <property type="entry name" value="Homeodomain-like_sf"/>
</dbReference>
<dbReference type="AlphaFoldDB" id="A0A0F5V7J0"/>
<keyword evidence="3" id="KW-0804">Transcription</keyword>
<dbReference type="Pfam" id="PF02311">
    <property type="entry name" value="AraC_binding"/>
    <property type="match status" value="1"/>
</dbReference>
<accession>A0A0F5V7J0</accession>
<dbReference type="SMART" id="SM00342">
    <property type="entry name" value="HTH_ARAC"/>
    <property type="match status" value="1"/>
</dbReference>
<organism evidence="6 7">
    <name type="scientific">Photobacterium halotolerans</name>
    <dbReference type="NCBI Taxonomy" id="265726"/>
    <lineage>
        <taxon>Bacteria</taxon>
        <taxon>Pseudomonadati</taxon>
        <taxon>Pseudomonadota</taxon>
        <taxon>Gammaproteobacteria</taxon>
        <taxon>Vibrionales</taxon>
        <taxon>Vibrionaceae</taxon>
        <taxon>Photobacterium</taxon>
    </lineage>
</organism>
<evidence type="ECO:0000256" key="3">
    <source>
        <dbReference type="ARBA" id="ARBA00023163"/>
    </source>
</evidence>
<dbReference type="OrthoDB" id="9803764at2"/>
<dbReference type="PROSITE" id="PS00041">
    <property type="entry name" value="HTH_ARAC_FAMILY_1"/>
    <property type="match status" value="1"/>
</dbReference>
<dbReference type="Proteomes" id="UP000033633">
    <property type="component" value="Unassembled WGS sequence"/>
</dbReference>
<feature type="domain" description="HTH araC/xylS-type" evidence="5">
    <location>
        <begin position="179"/>
        <end position="277"/>
    </location>
</feature>
<dbReference type="Gene3D" id="2.60.120.280">
    <property type="entry name" value="Regulatory protein AraC"/>
    <property type="match status" value="1"/>
</dbReference>
<dbReference type="PATRIC" id="fig|265726.11.peg.2890"/>
<dbReference type="SUPFAM" id="SSF51215">
    <property type="entry name" value="Regulatory protein AraC"/>
    <property type="match status" value="1"/>
</dbReference>
<dbReference type="GO" id="GO:0003700">
    <property type="term" value="F:DNA-binding transcription factor activity"/>
    <property type="evidence" value="ECO:0007669"/>
    <property type="project" value="InterPro"/>
</dbReference>
<keyword evidence="7" id="KW-1185">Reference proteome</keyword>
<evidence type="ECO:0000313" key="6">
    <source>
        <dbReference type="EMBL" id="KKC98042.1"/>
    </source>
</evidence>
<dbReference type="STRING" id="265726.KY46_20420"/>
<keyword evidence="1" id="KW-0805">Transcription regulation</keyword>
<sequence>MNDKQERFLISEKTQQEFLDQTKVPLLEEHGLVQCGIAHCREQFSVFRKHPQRHMLIYTIGGKGWLESEERRWLLEPGSMIIVPAGMENGFGIEEDGWQIAWLFLDTTKDWSALVTDEISYLLTPTAEVMYACIQTLLRSLSLQMDLSAAVIAHSVQQIDLLLHTPGIASQPRHQVRLKRVFDRVQRQLHKEWDVQQLAALYPCSEPHLHRLCQQYLGRSPIAHLTRMRMEYAARLLRSSEWSVQQVGEIVGYPLPANFSTRFKAWSGMTPRQYRRQPSQTDQSINIKNYSV</sequence>
<dbReference type="PROSITE" id="PS01124">
    <property type="entry name" value="HTH_ARAC_FAMILY_2"/>
    <property type="match status" value="1"/>
</dbReference>
<dbReference type="PANTHER" id="PTHR43280:SF2">
    <property type="entry name" value="HTH-TYPE TRANSCRIPTIONAL REGULATOR EXSA"/>
    <property type="match status" value="1"/>
</dbReference>
<gene>
    <name evidence="6" type="ORF">KY46_20420</name>
</gene>
<dbReference type="InterPro" id="IPR018060">
    <property type="entry name" value="HTH_AraC"/>
</dbReference>
<dbReference type="InterPro" id="IPR018062">
    <property type="entry name" value="HTH_AraC-typ_CS"/>
</dbReference>
<dbReference type="Pfam" id="PF12833">
    <property type="entry name" value="HTH_18"/>
    <property type="match status" value="1"/>
</dbReference>
<evidence type="ECO:0000256" key="2">
    <source>
        <dbReference type="ARBA" id="ARBA00023125"/>
    </source>
</evidence>
<dbReference type="RefSeq" id="WP_046222438.1">
    <property type="nucleotide sequence ID" value="NZ_JWYV01000027.1"/>
</dbReference>
<proteinExistence type="predicted"/>
<comment type="caution">
    <text evidence="6">The sequence shown here is derived from an EMBL/GenBank/DDBJ whole genome shotgun (WGS) entry which is preliminary data.</text>
</comment>
<evidence type="ECO:0000259" key="5">
    <source>
        <dbReference type="PROSITE" id="PS01124"/>
    </source>
</evidence>
<dbReference type="Gene3D" id="1.10.10.60">
    <property type="entry name" value="Homeodomain-like"/>
    <property type="match status" value="1"/>
</dbReference>
<dbReference type="EMBL" id="JWYV01000027">
    <property type="protein sequence ID" value="KKC98042.1"/>
    <property type="molecule type" value="Genomic_DNA"/>
</dbReference>
<evidence type="ECO:0000256" key="1">
    <source>
        <dbReference type="ARBA" id="ARBA00023015"/>
    </source>
</evidence>
<protein>
    <submittedName>
        <fullName evidence="6">AraC family transcriptional regulator</fullName>
    </submittedName>
</protein>
<dbReference type="InterPro" id="IPR003313">
    <property type="entry name" value="AraC-bd"/>
</dbReference>
<dbReference type="GO" id="GO:0043565">
    <property type="term" value="F:sequence-specific DNA binding"/>
    <property type="evidence" value="ECO:0007669"/>
    <property type="project" value="InterPro"/>
</dbReference>